<sequence>MKYLSEKWEKFSLSEHERNQYLVQEDETKEGHYLAARFFTSQVLIIRVAKFEVEEGEYDSFSASDDDELNMDKASASSLVLALNSDTFIEQVVAGIERRRSREDASVSGKGQIREELHLWVLSRSLHVCLRMLLLKWE</sequence>
<accession>A0AAW2DGV9</accession>
<comment type="caution">
    <text evidence="1">The sequence shown here is derived from an EMBL/GenBank/DDBJ whole genome shotgun (WGS) entry which is preliminary data.</text>
</comment>
<protein>
    <submittedName>
        <fullName evidence="1">Uncharacterized protein</fullName>
    </submittedName>
</protein>
<dbReference type="Proteomes" id="UP001459277">
    <property type="component" value="Unassembled WGS sequence"/>
</dbReference>
<dbReference type="EMBL" id="JAZDWU010000003">
    <property type="protein sequence ID" value="KAL0008938.1"/>
    <property type="molecule type" value="Genomic_DNA"/>
</dbReference>
<gene>
    <name evidence="1" type="ORF">SO802_010440</name>
</gene>
<reference evidence="1 2" key="1">
    <citation type="submission" date="2024-01" db="EMBL/GenBank/DDBJ databases">
        <title>A telomere-to-telomere, gap-free genome of sweet tea (Lithocarpus litseifolius).</title>
        <authorList>
            <person name="Zhou J."/>
        </authorList>
    </citation>
    <scope>NUCLEOTIDE SEQUENCE [LARGE SCALE GENOMIC DNA]</scope>
    <source>
        <strain evidence="1">Zhou-2022a</strain>
        <tissue evidence="1">Leaf</tissue>
    </source>
</reference>
<evidence type="ECO:0000313" key="1">
    <source>
        <dbReference type="EMBL" id="KAL0008938.1"/>
    </source>
</evidence>
<name>A0AAW2DGV9_9ROSI</name>
<evidence type="ECO:0000313" key="2">
    <source>
        <dbReference type="Proteomes" id="UP001459277"/>
    </source>
</evidence>
<dbReference type="AlphaFoldDB" id="A0AAW2DGV9"/>
<organism evidence="1 2">
    <name type="scientific">Lithocarpus litseifolius</name>
    <dbReference type="NCBI Taxonomy" id="425828"/>
    <lineage>
        <taxon>Eukaryota</taxon>
        <taxon>Viridiplantae</taxon>
        <taxon>Streptophyta</taxon>
        <taxon>Embryophyta</taxon>
        <taxon>Tracheophyta</taxon>
        <taxon>Spermatophyta</taxon>
        <taxon>Magnoliopsida</taxon>
        <taxon>eudicotyledons</taxon>
        <taxon>Gunneridae</taxon>
        <taxon>Pentapetalae</taxon>
        <taxon>rosids</taxon>
        <taxon>fabids</taxon>
        <taxon>Fagales</taxon>
        <taxon>Fagaceae</taxon>
        <taxon>Lithocarpus</taxon>
    </lineage>
</organism>
<proteinExistence type="predicted"/>
<keyword evidence="2" id="KW-1185">Reference proteome</keyword>